<dbReference type="OrthoDB" id="1014000at2"/>
<keyword evidence="2" id="KW-1185">Reference proteome</keyword>
<reference evidence="1 2" key="1">
    <citation type="submission" date="2015-11" db="EMBL/GenBank/DDBJ databases">
        <title>Description and complete genome sequence of a novel strain predominating in hypersaline microbial mats and representing a new family of the Bacteriodetes phylum.</title>
        <authorList>
            <person name="Spring S."/>
            <person name="Bunk B."/>
            <person name="Sproer C."/>
            <person name="Klenk H.-P."/>
        </authorList>
    </citation>
    <scope>NUCLEOTIDE SEQUENCE [LARGE SCALE GENOMIC DNA]</scope>
    <source>
        <strain evidence="1 2">L21-Spi-D4</strain>
    </source>
</reference>
<evidence type="ECO:0008006" key="3">
    <source>
        <dbReference type="Google" id="ProtNLM"/>
    </source>
</evidence>
<dbReference type="EMBL" id="CP013118">
    <property type="protein sequence ID" value="ALO16444.1"/>
    <property type="molecule type" value="Genomic_DNA"/>
</dbReference>
<evidence type="ECO:0000313" key="2">
    <source>
        <dbReference type="Proteomes" id="UP000064893"/>
    </source>
</evidence>
<evidence type="ECO:0000313" key="1">
    <source>
        <dbReference type="EMBL" id="ALO16444.1"/>
    </source>
</evidence>
<organism evidence="1 2">
    <name type="scientific">Salinivirga cyanobacteriivorans</name>
    <dbReference type="NCBI Taxonomy" id="1307839"/>
    <lineage>
        <taxon>Bacteria</taxon>
        <taxon>Pseudomonadati</taxon>
        <taxon>Bacteroidota</taxon>
        <taxon>Bacteroidia</taxon>
        <taxon>Bacteroidales</taxon>
        <taxon>Salinivirgaceae</taxon>
        <taxon>Salinivirga</taxon>
    </lineage>
</organism>
<dbReference type="Proteomes" id="UP000064893">
    <property type="component" value="Chromosome"/>
</dbReference>
<protein>
    <recommendedName>
        <fullName evidence="3">Salt-induced outer membrane protein</fullName>
    </recommendedName>
</protein>
<name>A0A0S2I327_9BACT</name>
<dbReference type="KEGG" id="blq:L21SP5_02824"/>
<accession>A0A0S2I327</accession>
<dbReference type="STRING" id="1307839.L21SP5_02824"/>
<sequence length="277" mass="32025">MNKYRIIEKLLKQYLLFALLFNFATISSINGQILHTESFSVILDSAKRLKGSILPNLEFQTQKKDLLEIENYADLSFRIGDHHAFTIANKVELSTFGKETLLSGGYLYAEYRNILEKKLTLEPYSQLHWADARGLELKYAGGLNLRWRILTKDKMGVYLGSGPFYEYEKWNYEGVSSITNTPPNRNPVKSEKLKHGTYISIKYTPIAAFSIDLSGYHQARYHNIFYQPRLANSSGITWNITKHIGLTFIYQIIYDFNPIVPIRKDFHKIIFGLEASF</sequence>
<dbReference type="AlphaFoldDB" id="A0A0S2I327"/>
<gene>
    <name evidence="1" type="ORF">L21SP5_02824</name>
</gene>
<dbReference type="RefSeq" id="WP_057953814.1">
    <property type="nucleotide sequence ID" value="NZ_CP013118.1"/>
</dbReference>
<proteinExistence type="predicted"/>